<comment type="caution">
    <text evidence="2">The sequence shown here is derived from an EMBL/GenBank/DDBJ whole genome shotgun (WGS) entry which is preliminary data.</text>
</comment>
<dbReference type="EMBL" id="JBIASD010000080">
    <property type="protein sequence ID" value="MFF3672252.1"/>
    <property type="molecule type" value="Genomic_DNA"/>
</dbReference>
<evidence type="ECO:0000256" key="1">
    <source>
        <dbReference type="SAM" id="Phobius"/>
    </source>
</evidence>
<gene>
    <name evidence="2" type="ORF">ACFYXI_42905</name>
</gene>
<proteinExistence type="predicted"/>
<keyword evidence="1" id="KW-1133">Transmembrane helix</keyword>
<dbReference type="Proteomes" id="UP001602013">
    <property type="component" value="Unassembled WGS sequence"/>
</dbReference>
<protein>
    <submittedName>
        <fullName evidence="2">Uncharacterized protein</fullName>
    </submittedName>
</protein>
<evidence type="ECO:0000313" key="2">
    <source>
        <dbReference type="EMBL" id="MFF3672252.1"/>
    </source>
</evidence>
<dbReference type="RefSeq" id="WP_387418414.1">
    <property type="nucleotide sequence ID" value="NZ_JBIASD010000080.1"/>
</dbReference>
<sequence>MAVADLAQEPPESIPNRNGEECERNVILELGVSERGGSMTETGGPKLRVRWTILLVIVALVSAAAAASWYSGMVRARLQTVLLEGGSGSGDSDTRVVTIRFGIRNEAWTPVTIVGAGRSSSFMRLLRVEGTHTPITLGPGDTTDFEFVYKVTDCDAVSPQKWPIPVRVERPWGMQTVYVEPPLQEPNLSEDFEDFEDEDENSTWRLWHVARASYVCDWQL</sequence>
<keyword evidence="1" id="KW-0812">Transmembrane</keyword>
<organism evidence="2 3">
    <name type="scientific">Microtetraspora malaysiensis</name>
    <dbReference type="NCBI Taxonomy" id="161358"/>
    <lineage>
        <taxon>Bacteria</taxon>
        <taxon>Bacillati</taxon>
        <taxon>Actinomycetota</taxon>
        <taxon>Actinomycetes</taxon>
        <taxon>Streptosporangiales</taxon>
        <taxon>Streptosporangiaceae</taxon>
        <taxon>Microtetraspora</taxon>
    </lineage>
</organism>
<feature type="transmembrane region" description="Helical" evidence="1">
    <location>
        <begin position="49"/>
        <end position="70"/>
    </location>
</feature>
<reference evidence="2 3" key="1">
    <citation type="submission" date="2024-10" db="EMBL/GenBank/DDBJ databases">
        <title>The Natural Products Discovery Center: Release of the First 8490 Sequenced Strains for Exploring Actinobacteria Biosynthetic Diversity.</title>
        <authorList>
            <person name="Kalkreuter E."/>
            <person name="Kautsar S.A."/>
            <person name="Yang D."/>
            <person name="Bader C.D."/>
            <person name="Teijaro C.N."/>
            <person name="Fluegel L."/>
            <person name="Davis C.M."/>
            <person name="Simpson J.R."/>
            <person name="Lauterbach L."/>
            <person name="Steele A.D."/>
            <person name="Gui C."/>
            <person name="Meng S."/>
            <person name="Li G."/>
            <person name="Viehrig K."/>
            <person name="Ye F."/>
            <person name="Su P."/>
            <person name="Kiefer A.F."/>
            <person name="Nichols A."/>
            <person name="Cepeda A.J."/>
            <person name="Yan W."/>
            <person name="Fan B."/>
            <person name="Jiang Y."/>
            <person name="Adhikari A."/>
            <person name="Zheng C.-J."/>
            <person name="Schuster L."/>
            <person name="Cowan T.M."/>
            <person name="Smanski M.J."/>
            <person name="Chevrette M.G."/>
            <person name="De Carvalho L.P.S."/>
            <person name="Shen B."/>
        </authorList>
    </citation>
    <scope>NUCLEOTIDE SEQUENCE [LARGE SCALE GENOMIC DNA]</scope>
    <source>
        <strain evidence="2 3">NPDC002173</strain>
    </source>
</reference>
<name>A0ABW6T5B6_9ACTN</name>
<keyword evidence="3" id="KW-1185">Reference proteome</keyword>
<evidence type="ECO:0000313" key="3">
    <source>
        <dbReference type="Proteomes" id="UP001602013"/>
    </source>
</evidence>
<keyword evidence="1" id="KW-0472">Membrane</keyword>
<accession>A0ABW6T5B6</accession>